<reference evidence="2" key="1">
    <citation type="submission" date="2022-07" db="EMBL/GenBank/DDBJ databases">
        <authorList>
            <person name="Macas J."/>
            <person name="Novak P."/>
            <person name="Neumann P."/>
        </authorList>
    </citation>
    <scope>NUCLEOTIDE SEQUENCE</scope>
</reference>
<dbReference type="AlphaFoldDB" id="A0A9P0ZHC4"/>
<dbReference type="Proteomes" id="UP001152484">
    <property type="component" value="Unassembled WGS sequence"/>
</dbReference>
<gene>
    <name evidence="2" type="ORF">CEURO_LOCUS15301</name>
</gene>
<dbReference type="PANTHER" id="PTHR33116">
    <property type="entry name" value="REVERSE TRANSCRIPTASE ZINC-BINDING DOMAIN-CONTAINING PROTEIN-RELATED-RELATED"/>
    <property type="match status" value="1"/>
</dbReference>
<proteinExistence type="predicted"/>
<keyword evidence="3" id="KW-1185">Reference proteome</keyword>
<protein>
    <recommendedName>
        <fullName evidence="1">Reverse transcriptase domain-containing protein</fullName>
    </recommendedName>
</protein>
<organism evidence="2 3">
    <name type="scientific">Cuscuta europaea</name>
    <name type="common">European dodder</name>
    <dbReference type="NCBI Taxonomy" id="41803"/>
    <lineage>
        <taxon>Eukaryota</taxon>
        <taxon>Viridiplantae</taxon>
        <taxon>Streptophyta</taxon>
        <taxon>Embryophyta</taxon>
        <taxon>Tracheophyta</taxon>
        <taxon>Spermatophyta</taxon>
        <taxon>Magnoliopsida</taxon>
        <taxon>eudicotyledons</taxon>
        <taxon>Gunneridae</taxon>
        <taxon>Pentapetalae</taxon>
        <taxon>asterids</taxon>
        <taxon>lamiids</taxon>
        <taxon>Solanales</taxon>
        <taxon>Convolvulaceae</taxon>
        <taxon>Cuscuteae</taxon>
        <taxon>Cuscuta</taxon>
        <taxon>Cuscuta subgen. Cuscuta</taxon>
    </lineage>
</organism>
<evidence type="ECO:0000259" key="1">
    <source>
        <dbReference type="Pfam" id="PF00078"/>
    </source>
</evidence>
<dbReference type="PANTHER" id="PTHR33116:SF80">
    <property type="entry name" value="REVERSE TRANSCRIPTASE ZINC-BINDING DOMAIN-CONTAINING PROTEIN"/>
    <property type="match status" value="1"/>
</dbReference>
<evidence type="ECO:0000313" key="3">
    <source>
        <dbReference type="Proteomes" id="UP001152484"/>
    </source>
</evidence>
<feature type="domain" description="Reverse transcriptase" evidence="1">
    <location>
        <begin position="18"/>
        <end position="97"/>
    </location>
</feature>
<dbReference type="EMBL" id="CAMAPE010000038">
    <property type="protein sequence ID" value="CAH9101261.1"/>
    <property type="molecule type" value="Genomic_DNA"/>
</dbReference>
<name>A0A9P0ZHC4_CUSEU</name>
<dbReference type="InterPro" id="IPR000477">
    <property type="entry name" value="RT_dom"/>
</dbReference>
<dbReference type="Pfam" id="PF00078">
    <property type="entry name" value="RVT_1"/>
    <property type="match status" value="1"/>
</dbReference>
<evidence type="ECO:0000313" key="2">
    <source>
        <dbReference type="EMBL" id="CAH9101261.1"/>
    </source>
</evidence>
<accession>A0A9P0ZHC4</accession>
<sequence length="107" mass="11966">MMERGKIKPYWTGYEGLKISHLGFADDLLIFMNGNARSLLNFKKFLNTYQEASGQVVNLSKCSIICGRAPPARHAKIKDILGMKLASLPIKYLGVNLHKGNVWNLGM</sequence>
<dbReference type="OrthoDB" id="1218614at2759"/>
<comment type="caution">
    <text evidence="2">The sequence shown here is derived from an EMBL/GenBank/DDBJ whole genome shotgun (WGS) entry which is preliminary data.</text>
</comment>